<feature type="compositionally biased region" description="Acidic residues" evidence="1">
    <location>
        <begin position="320"/>
        <end position="340"/>
    </location>
</feature>
<evidence type="ECO:0000313" key="3">
    <source>
        <dbReference type="Proteomes" id="UP000297527"/>
    </source>
</evidence>
<dbReference type="AlphaFoldDB" id="A0A4Z1HZL8"/>
<protein>
    <submittedName>
        <fullName evidence="2">Uncharacterized protein</fullName>
    </submittedName>
</protein>
<feature type="region of interest" description="Disordered" evidence="1">
    <location>
        <begin position="317"/>
        <end position="361"/>
    </location>
</feature>
<organism evidence="2 3">
    <name type="scientific">Botryotinia convoluta</name>
    <dbReference type="NCBI Taxonomy" id="54673"/>
    <lineage>
        <taxon>Eukaryota</taxon>
        <taxon>Fungi</taxon>
        <taxon>Dikarya</taxon>
        <taxon>Ascomycota</taxon>
        <taxon>Pezizomycotina</taxon>
        <taxon>Leotiomycetes</taxon>
        <taxon>Helotiales</taxon>
        <taxon>Sclerotiniaceae</taxon>
        <taxon>Botryotinia</taxon>
    </lineage>
</organism>
<name>A0A4Z1HZL8_9HELO</name>
<keyword evidence="3" id="KW-1185">Reference proteome</keyword>
<dbReference type="Proteomes" id="UP000297527">
    <property type="component" value="Unassembled WGS sequence"/>
</dbReference>
<evidence type="ECO:0000256" key="1">
    <source>
        <dbReference type="SAM" id="MobiDB-lite"/>
    </source>
</evidence>
<evidence type="ECO:0000313" key="2">
    <source>
        <dbReference type="EMBL" id="TGO54546.1"/>
    </source>
</evidence>
<gene>
    <name evidence="2" type="ORF">BCON_0105g00060</name>
</gene>
<proteinExistence type="predicted"/>
<dbReference type="EMBL" id="PQXN01000105">
    <property type="protein sequence ID" value="TGO54546.1"/>
    <property type="molecule type" value="Genomic_DNA"/>
</dbReference>
<sequence>MENAVCAMYNDTAVGDLARSNLKGYDGLSSATQTLQLRVEEPSVLSGLVFHQNFETSRNPDNSGFTLRSSIPMTSIKDYDFKVADVKNMSEAMAKSVPSDWHHKGYGIVSLKADYAHLSVFEDEIPLTLVPDAAEELKKYARRVKSANSTPPHHFEFIVSSKYIEDMRFIKRTHAAWERDNQSNPYHKWIRNSPQQHQLGLGNLLAPGDRPPFTKAGLVLSTADFWQSKLQYQVHLTYAHTIENAFEIANVAAWQNAILHASITDVPGSRNLKDNENDNDLPKLYSLTTTIQNMEVNMLSIGEVYNVTLLDFVPPPCPEADVEVADESDDEDTESEDDGDDYFKPRRSNKQDRADNKERLE</sequence>
<accession>A0A4Z1HZL8</accession>
<reference evidence="2 3" key="1">
    <citation type="submission" date="2017-12" db="EMBL/GenBank/DDBJ databases">
        <title>Comparative genomics of Botrytis spp.</title>
        <authorList>
            <person name="Valero-Jimenez C.A."/>
            <person name="Tapia P."/>
            <person name="Veloso J."/>
            <person name="Silva-Moreno E."/>
            <person name="Staats M."/>
            <person name="Valdes J.H."/>
            <person name="Van Kan J.A.L."/>
        </authorList>
    </citation>
    <scope>NUCLEOTIDE SEQUENCE [LARGE SCALE GENOMIC DNA]</scope>
    <source>
        <strain evidence="2 3">MUCL11595</strain>
    </source>
</reference>
<feature type="compositionally biased region" description="Basic and acidic residues" evidence="1">
    <location>
        <begin position="341"/>
        <end position="361"/>
    </location>
</feature>
<comment type="caution">
    <text evidence="2">The sequence shown here is derived from an EMBL/GenBank/DDBJ whole genome shotgun (WGS) entry which is preliminary data.</text>
</comment>
<dbReference type="OrthoDB" id="3564896at2759"/>